<reference evidence="1 2" key="1">
    <citation type="submission" date="2024-02" db="EMBL/GenBank/DDBJ databases">
        <title>De novo assembly and annotation of 12 fungi associated with fruit tree decline syndrome in Ontario, Canada.</title>
        <authorList>
            <person name="Sulman M."/>
            <person name="Ellouze W."/>
            <person name="Ilyukhin E."/>
        </authorList>
    </citation>
    <scope>NUCLEOTIDE SEQUENCE [LARGE SCALE GENOMIC DNA]</scope>
    <source>
        <strain evidence="1 2">M11/M66-122</strain>
    </source>
</reference>
<dbReference type="AlphaFoldDB" id="A0AAN9UI75"/>
<sequence length="88" mass="9883">MVRITATSLNADGSIKIDQLEDDLSAFLGHMFDEISQTNEALVAKLFGGTPKKDVDLMQFLEGMDPWYKQVSTPIEEYEPVGWLYVSP</sequence>
<gene>
    <name evidence="1" type="ORF">SLS62_008624</name>
</gene>
<proteinExistence type="predicted"/>
<organism evidence="1 2">
    <name type="scientific">Diatrype stigma</name>
    <dbReference type="NCBI Taxonomy" id="117547"/>
    <lineage>
        <taxon>Eukaryota</taxon>
        <taxon>Fungi</taxon>
        <taxon>Dikarya</taxon>
        <taxon>Ascomycota</taxon>
        <taxon>Pezizomycotina</taxon>
        <taxon>Sordariomycetes</taxon>
        <taxon>Xylariomycetidae</taxon>
        <taxon>Xylariales</taxon>
        <taxon>Diatrypaceae</taxon>
        <taxon>Diatrype</taxon>
    </lineage>
</organism>
<protein>
    <submittedName>
        <fullName evidence="1">Uncharacterized protein</fullName>
    </submittedName>
</protein>
<evidence type="ECO:0000313" key="1">
    <source>
        <dbReference type="EMBL" id="KAK7748361.1"/>
    </source>
</evidence>
<accession>A0AAN9UI75</accession>
<keyword evidence="2" id="KW-1185">Reference proteome</keyword>
<name>A0AAN9UI75_9PEZI</name>
<dbReference type="Proteomes" id="UP001320420">
    <property type="component" value="Unassembled WGS sequence"/>
</dbReference>
<dbReference type="EMBL" id="JAKJXP020000082">
    <property type="protein sequence ID" value="KAK7748361.1"/>
    <property type="molecule type" value="Genomic_DNA"/>
</dbReference>
<evidence type="ECO:0000313" key="2">
    <source>
        <dbReference type="Proteomes" id="UP001320420"/>
    </source>
</evidence>
<comment type="caution">
    <text evidence="1">The sequence shown here is derived from an EMBL/GenBank/DDBJ whole genome shotgun (WGS) entry which is preliminary data.</text>
</comment>